<feature type="domain" description="PRD" evidence="5">
    <location>
        <begin position="165"/>
        <end position="270"/>
    </location>
</feature>
<dbReference type="SUPFAM" id="SSF63520">
    <property type="entry name" value="PTS-regulatory domain, PRD"/>
    <property type="match status" value="1"/>
</dbReference>
<dbReference type="InterPro" id="IPR036634">
    <property type="entry name" value="PRD_sf"/>
</dbReference>
<evidence type="ECO:0000259" key="5">
    <source>
        <dbReference type="PROSITE" id="PS51372"/>
    </source>
</evidence>
<dbReference type="Gene3D" id="1.10.10.10">
    <property type="entry name" value="Winged helix-like DNA-binding domain superfamily/Winged helix DNA-binding domain"/>
    <property type="match status" value="1"/>
</dbReference>
<evidence type="ECO:0000313" key="7">
    <source>
        <dbReference type="Proteomes" id="UP000014018"/>
    </source>
</evidence>
<dbReference type="InterPro" id="IPR050661">
    <property type="entry name" value="BglG_antiterminators"/>
</dbReference>
<dbReference type="GO" id="GO:0006355">
    <property type="term" value="P:regulation of DNA-templated transcription"/>
    <property type="evidence" value="ECO:0007669"/>
    <property type="project" value="InterPro"/>
</dbReference>
<keyword evidence="4" id="KW-0804">Transcription</keyword>
<dbReference type="Gene3D" id="1.10.1790.10">
    <property type="entry name" value="PRD domain"/>
    <property type="match status" value="1"/>
</dbReference>
<evidence type="ECO:0000256" key="3">
    <source>
        <dbReference type="ARBA" id="ARBA00023159"/>
    </source>
</evidence>
<dbReference type="Gene3D" id="3.40.50.2300">
    <property type="match status" value="1"/>
</dbReference>
<keyword evidence="2" id="KW-0805">Transcription regulation</keyword>
<dbReference type="EMBL" id="AHFB01000112">
    <property type="protein sequence ID" value="EOO27161.1"/>
    <property type="molecule type" value="Genomic_DNA"/>
</dbReference>
<dbReference type="PANTHER" id="PTHR30185:SF18">
    <property type="entry name" value="TRANSCRIPTIONAL REGULATOR MTLR"/>
    <property type="match status" value="1"/>
</dbReference>
<name>A0A9W5UZT5_BACCE</name>
<dbReference type="SUPFAM" id="SSF46785">
    <property type="entry name" value="Winged helix' DNA-binding domain"/>
    <property type="match status" value="1"/>
</dbReference>
<organism evidence="6 7">
    <name type="scientific">Bacillus cereus VD133</name>
    <dbReference type="NCBI Taxonomy" id="1053233"/>
    <lineage>
        <taxon>Bacteria</taxon>
        <taxon>Bacillati</taxon>
        <taxon>Bacillota</taxon>
        <taxon>Bacilli</taxon>
        <taxon>Bacillales</taxon>
        <taxon>Bacillaceae</taxon>
        <taxon>Bacillus</taxon>
        <taxon>Bacillus cereus group</taxon>
    </lineage>
</organism>
<dbReference type="InterPro" id="IPR013199">
    <property type="entry name" value="HTH_Mga_DNA-bd_dom"/>
</dbReference>
<reference evidence="6 7" key="1">
    <citation type="submission" date="2012-12" db="EMBL/GenBank/DDBJ databases">
        <title>The Genome Sequence of Bacillus cereus VD133.</title>
        <authorList>
            <consortium name="The Broad Institute Genome Sequencing Platform"/>
            <consortium name="The Broad Institute Genome Sequencing Center for Infectious Disease"/>
            <person name="Feldgarden M."/>
            <person name="Van der Auwera G.A."/>
            <person name="Mahillon J."/>
            <person name="Duprez V."/>
            <person name="Timmery S."/>
            <person name="Mattelet C."/>
            <person name="Dierick K."/>
            <person name="Sun M."/>
            <person name="Yu Z."/>
            <person name="Zhu L."/>
            <person name="Hu X."/>
            <person name="Shank E.B."/>
            <person name="Swiecicka I."/>
            <person name="Hansen B.M."/>
            <person name="Andrup L."/>
            <person name="Walker B."/>
            <person name="Young S.K."/>
            <person name="Zeng Q."/>
            <person name="Gargeya S."/>
            <person name="Fitzgerald M."/>
            <person name="Haas B."/>
            <person name="Abouelleil A."/>
            <person name="Alvarado L."/>
            <person name="Arachchi H.M."/>
            <person name="Berlin A.M."/>
            <person name="Chapman S.B."/>
            <person name="Dewar J."/>
            <person name="Goldberg J."/>
            <person name="Griggs A."/>
            <person name="Gujja S."/>
            <person name="Hansen M."/>
            <person name="Howarth C."/>
            <person name="Imamovic A."/>
            <person name="Larimer J."/>
            <person name="McCowan C."/>
            <person name="Murphy C."/>
            <person name="Neiman D."/>
            <person name="Pearson M."/>
            <person name="Priest M."/>
            <person name="Roberts A."/>
            <person name="Saif S."/>
            <person name="Shea T."/>
            <person name="Sisk P."/>
            <person name="Sykes S."/>
            <person name="Wortman J."/>
            <person name="Nusbaum C."/>
            <person name="Birren B."/>
        </authorList>
    </citation>
    <scope>NUCLEOTIDE SEQUENCE [LARGE SCALE GENOMIC DNA]</scope>
    <source>
        <strain evidence="6 7">VD133</strain>
    </source>
</reference>
<protein>
    <recommendedName>
        <fullName evidence="5">PRD domain-containing protein</fullName>
    </recommendedName>
</protein>
<comment type="caution">
    <text evidence="6">The sequence shown here is derived from an EMBL/GenBank/DDBJ whole genome shotgun (WGS) entry which is preliminary data.</text>
</comment>
<evidence type="ECO:0000256" key="1">
    <source>
        <dbReference type="ARBA" id="ARBA00022737"/>
    </source>
</evidence>
<dbReference type="Pfam" id="PF08280">
    <property type="entry name" value="HTH_Mga"/>
    <property type="match status" value="1"/>
</dbReference>
<dbReference type="PROSITE" id="PS51372">
    <property type="entry name" value="PRD_2"/>
    <property type="match status" value="2"/>
</dbReference>
<dbReference type="AlphaFoldDB" id="A0A9W5UZT5"/>
<dbReference type="Pfam" id="PF00874">
    <property type="entry name" value="PRD"/>
    <property type="match status" value="1"/>
</dbReference>
<dbReference type="InterPro" id="IPR036388">
    <property type="entry name" value="WH-like_DNA-bd_sf"/>
</dbReference>
<gene>
    <name evidence="6" type="ORF">IIU_05936</name>
</gene>
<evidence type="ECO:0000256" key="4">
    <source>
        <dbReference type="ARBA" id="ARBA00023163"/>
    </source>
</evidence>
<dbReference type="Proteomes" id="UP000014018">
    <property type="component" value="Unassembled WGS sequence"/>
</dbReference>
<evidence type="ECO:0000256" key="2">
    <source>
        <dbReference type="ARBA" id="ARBA00023015"/>
    </source>
</evidence>
<evidence type="ECO:0000313" key="6">
    <source>
        <dbReference type="EMBL" id="EOO27161.1"/>
    </source>
</evidence>
<dbReference type="InterPro" id="IPR007737">
    <property type="entry name" value="Mga_HTH"/>
</dbReference>
<dbReference type="RefSeq" id="WP_016111887.1">
    <property type="nucleotide sequence ID" value="NZ_KB976193.1"/>
</dbReference>
<feature type="domain" description="PRD" evidence="5">
    <location>
        <begin position="283"/>
        <end position="396"/>
    </location>
</feature>
<dbReference type="Pfam" id="PF05043">
    <property type="entry name" value="Mga"/>
    <property type="match status" value="1"/>
</dbReference>
<sequence length="484" mass="57127">MEKEIYRKIQILDIIASENRWFTTEELAESLSCSEKTVRTDMKIITNTLPEGWEIKTAKGRGIFLSKSDDMSISTLQSIFKRTTISSQIIQIFFNKQIQTIPELSDMLFMHPSSLYKIMNGIRANLMNFNLTIEKSPLRITGCELQIRLFYYDFFFQIYGRGEWPFSHCEGSDLLIYVNRLENDSQVNLSLETKNRLIYVLAVMLQRIKQGFVLHLNEDVVLAAKENPMHEKVLNMCNEIQKVYNIDINLSEQVFITIVFLRCPFIYQDRDHRKKEELENFYQKKSSIHHWIHTFIELLEEKIRENLQHDDEFIFALIDYFQQIELMMRLSQDLVFQISPKQIDTYVQNTYSNLYLSVTEIFRNIEKLYGIHSLDGEAIRILTLQVQASLLRKRRNIKRIYVVTSEGQNWRQYLVAQLEQSFTQKIIVVEPPLGIVNDCTVQDYSIDLVVTDFPLDVQSVPMLLISPIPTQRDWDNLYKYILGR</sequence>
<accession>A0A9W5UZT5</accession>
<dbReference type="InterPro" id="IPR011608">
    <property type="entry name" value="PRD"/>
</dbReference>
<keyword evidence="3" id="KW-0010">Activator</keyword>
<dbReference type="InterPro" id="IPR036390">
    <property type="entry name" value="WH_DNA-bd_sf"/>
</dbReference>
<dbReference type="PANTHER" id="PTHR30185">
    <property type="entry name" value="CRYPTIC BETA-GLUCOSIDE BGL OPERON ANTITERMINATOR"/>
    <property type="match status" value="1"/>
</dbReference>
<keyword evidence="1" id="KW-0677">Repeat</keyword>
<proteinExistence type="predicted"/>